<feature type="compositionally biased region" description="Polar residues" evidence="1">
    <location>
        <begin position="35"/>
        <end position="44"/>
    </location>
</feature>
<comment type="caution">
    <text evidence="2">The sequence shown here is derived from an EMBL/GenBank/DDBJ whole genome shotgun (WGS) entry which is preliminary data.</text>
</comment>
<name>A0AAV7TL44_PLEWA</name>
<dbReference type="Proteomes" id="UP001066276">
    <property type="component" value="Chromosome 3_2"/>
</dbReference>
<accession>A0AAV7TL44</accession>
<proteinExistence type="predicted"/>
<feature type="region of interest" description="Disordered" evidence="1">
    <location>
        <begin position="120"/>
        <end position="160"/>
    </location>
</feature>
<dbReference type="AlphaFoldDB" id="A0AAV7TL44"/>
<organism evidence="2 3">
    <name type="scientific">Pleurodeles waltl</name>
    <name type="common">Iberian ribbed newt</name>
    <dbReference type="NCBI Taxonomy" id="8319"/>
    <lineage>
        <taxon>Eukaryota</taxon>
        <taxon>Metazoa</taxon>
        <taxon>Chordata</taxon>
        <taxon>Craniata</taxon>
        <taxon>Vertebrata</taxon>
        <taxon>Euteleostomi</taxon>
        <taxon>Amphibia</taxon>
        <taxon>Batrachia</taxon>
        <taxon>Caudata</taxon>
        <taxon>Salamandroidea</taxon>
        <taxon>Salamandridae</taxon>
        <taxon>Pleurodelinae</taxon>
        <taxon>Pleurodeles</taxon>
    </lineage>
</organism>
<feature type="region of interest" description="Disordered" evidence="1">
    <location>
        <begin position="1"/>
        <end position="58"/>
    </location>
</feature>
<keyword evidence="3" id="KW-1185">Reference proteome</keyword>
<evidence type="ECO:0000313" key="3">
    <source>
        <dbReference type="Proteomes" id="UP001066276"/>
    </source>
</evidence>
<evidence type="ECO:0000256" key="1">
    <source>
        <dbReference type="SAM" id="MobiDB-lite"/>
    </source>
</evidence>
<reference evidence="2" key="1">
    <citation type="journal article" date="2022" name="bioRxiv">
        <title>Sequencing and chromosome-scale assembly of the giantPleurodeles waltlgenome.</title>
        <authorList>
            <person name="Brown T."/>
            <person name="Elewa A."/>
            <person name="Iarovenko S."/>
            <person name="Subramanian E."/>
            <person name="Araus A.J."/>
            <person name="Petzold A."/>
            <person name="Susuki M."/>
            <person name="Suzuki K.-i.T."/>
            <person name="Hayashi T."/>
            <person name="Toyoda A."/>
            <person name="Oliveira C."/>
            <person name="Osipova E."/>
            <person name="Leigh N.D."/>
            <person name="Simon A."/>
            <person name="Yun M.H."/>
        </authorList>
    </citation>
    <scope>NUCLEOTIDE SEQUENCE</scope>
    <source>
        <strain evidence="2">20211129_DDA</strain>
        <tissue evidence="2">Liver</tissue>
    </source>
</reference>
<dbReference type="EMBL" id="JANPWB010000006">
    <property type="protein sequence ID" value="KAJ1177148.1"/>
    <property type="molecule type" value="Genomic_DNA"/>
</dbReference>
<gene>
    <name evidence="2" type="ORF">NDU88_002410</name>
</gene>
<protein>
    <submittedName>
        <fullName evidence="2">Uncharacterized protein</fullName>
    </submittedName>
</protein>
<evidence type="ECO:0000313" key="2">
    <source>
        <dbReference type="EMBL" id="KAJ1177148.1"/>
    </source>
</evidence>
<sequence>MSQAISHPAGQRTKPRQGVPTLGPATALGPRAQPGTLSPNQQGNPVPWPSVRHGTPGYGRLDEGRTHPRLCRGLCSLGSLSPSWASGMAQSVTLGPEASLIARKPLPGSAGTHPRLLATQQGRRQSPGKGFPPRVLPQPWPGAQGPSETPEPKPAGVSSLGPVYAKALQGMAGWRKGVPTSGPAGDSAAWVL</sequence>